<comment type="catalytic activity">
    <reaction evidence="7">
        <text>succinate + ATP + CoA = succinyl-CoA + ADP + phosphate</text>
        <dbReference type="Rhea" id="RHEA:17661"/>
        <dbReference type="ChEBI" id="CHEBI:30031"/>
        <dbReference type="ChEBI" id="CHEBI:30616"/>
        <dbReference type="ChEBI" id="CHEBI:43474"/>
        <dbReference type="ChEBI" id="CHEBI:57287"/>
        <dbReference type="ChEBI" id="CHEBI:57292"/>
        <dbReference type="ChEBI" id="CHEBI:456216"/>
        <dbReference type="EC" id="6.2.1.5"/>
    </reaction>
</comment>
<feature type="binding site" evidence="7">
    <location>
        <position position="96"/>
    </location>
    <ligand>
        <name>ATP</name>
        <dbReference type="ChEBI" id="CHEBI:30616"/>
    </ligand>
</feature>
<dbReference type="EMBL" id="CP017634">
    <property type="protein sequence ID" value="ATW28496.1"/>
    <property type="molecule type" value="Genomic_DNA"/>
</dbReference>
<evidence type="ECO:0000256" key="3">
    <source>
        <dbReference type="ARBA" id="ARBA00022598"/>
    </source>
</evidence>
<dbReference type="UniPathway" id="UPA00223">
    <property type="reaction ID" value="UER00999"/>
</dbReference>
<dbReference type="PANTHER" id="PTHR11815">
    <property type="entry name" value="SUCCINYL-COA SYNTHETASE BETA CHAIN"/>
    <property type="match status" value="1"/>
</dbReference>
<dbReference type="NCBIfam" id="NF001913">
    <property type="entry name" value="PRK00696.1"/>
    <property type="match status" value="1"/>
</dbReference>
<evidence type="ECO:0000313" key="10">
    <source>
        <dbReference type="EMBL" id="ATW28496.1"/>
    </source>
</evidence>
<evidence type="ECO:0000256" key="6">
    <source>
        <dbReference type="ARBA" id="ARBA00022842"/>
    </source>
</evidence>
<feature type="binding site" evidence="7">
    <location>
        <position position="246"/>
    </location>
    <ligand>
        <name>substrate</name>
        <note>ligand shared with subunit alpha</note>
    </ligand>
</feature>
<evidence type="ECO:0000256" key="7">
    <source>
        <dbReference type="HAMAP-Rule" id="MF_00558"/>
    </source>
</evidence>
<gene>
    <name evidence="7" type="primary">sucC</name>
    <name evidence="10" type="ORF">DCMF_09430</name>
</gene>
<dbReference type="GO" id="GO:0005524">
    <property type="term" value="F:ATP binding"/>
    <property type="evidence" value="ECO:0007669"/>
    <property type="project" value="UniProtKB-UniRule"/>
</dbReference>
<feature type="binding site" evidence="7">
    <location>
        <position position="42"/>
    </location>
    <ligand>
        <name>ATP</name>
        <dbReference type="ChEBI" id="CHEBI:30616"/>
    </ligand>
</feature>
<dbReference type="GO" id="GO:0006099">
    <property type="term" value="P:tricarboxylic acid cycle"/>
    <property type="evidence" value="ECO:0007669"/>
    <property type="project" value="UniProtKB-UniRule"/>
</dbReference>
<comment type="cofactor">
    <cofactor evidence="7">
        <name>Mg(2+)</name>
        <dbReference type="ChEBI" id="CHEBI:18420"/>
    </cofactor>
    <text evidence="7">Binds 1 Mg(2+) ion per subunit.</text>
</comment>
<feature type="binding site" evidence="7">
    <location>
        <position position="185"/>
    </location>
    <ligand>
        <name>Mg(2+)</name>
        <dbReference type="ChEBI" id="CHEBI:18420"/>
    </ligand>
</feature>
<keyword evidence="11" id="KW-1185">Reference proteome</keyword>
<comment type="pathway">
    <text evidence="7">Carbohydrate metabolism; tricarboxylic acid cycle; succinate from succinyl-CoA (ligase route): step 1/1.</text>
</comment>
<name>A0A3G1L136_FORW1</name>
<dbReference type="EC" id="6.2.1.5" evidence="7"/>
<dbReference type="PIRSF" id="PIRSF001554">
    <property type="entry name" value="SucCS_beta"/>
    <property type="match status" value="1"/>
</dbReference>
<feature type="binding site" evidence="7">
    <location>
        <position position="91"/>
    </location>
    <ligand>
        <name>ATP</name>
        <dbReference type="ChEBI" id="CHEBI:30616"/>
    </ligand>
</feature>
<dbReference type="Gene3D" id="3.30.1490.20">
    <property type="entry name" value="ATP-grasp fold, A domain"/>
    <property type="match status" value="1"/>
</dbReference>
<dbReference type="Proteomes" id="UP000323521">
    <property type="component" value="Chromosome"/>
</dbReference>
<protein>
    <recommendedName>
        <fullName evidence="7">Succinate--CoA ligase [ADP-forming] subunit beta</fullName>
        <ecNumber evidence="7">6.2.1.5</ecNumber>
    </recommendedName>
    <alternativeName>
        <fullName evidence="7">Succinyl-CoA synthetase subunit beta</fullName>
        <shortName evidence="7">SCS-beta</shortName>
    </alternativeName>
</protein>
<feature type="binding site" evidence="7">
    <location>
        <position position="88"/>
    </location>
    <ligand>
        <name>ATP</name>
        <dbReference type="ChEBI" id="CHEBI:30616"/>
    </ligand>
</feature>
<keyword evidence="7 8" id="KW-0067">ATP-binding</keyword>
<dbReference type="Gene3D" id="3.40.50.261">
    <property type="entry name" value="Succinyl-CoA synthetase domains"/>
    <property type="match status" value="1"/>
</dbReference>
<dbReference type="GO" id="GO:0004775">
    <property type="term" value="F:succinate-CoA ligase (ADP-forming) activity"/>
    <property type="evidence" value="ECO:0007669"/>
    <property type="project" value="UniProtKB-UniRule"/>
</dbReference>
<dbReference type="InterPro" id="IPR011761">
    <property type="entry name" value="ATP-grasp"/>
</dbReference>
<feature type="binding site" evidence="7">
    <location>
        <begin position="302"/>
        <end position="304"/>
    </location>
    <ligand>
        <name>substrate</name>
        <note>ligand shared with subunit alpha</note>
    </ligand>
</feature>
<keyword evidence="4 7" id="KW-0479">Metal-binding</keyword>
<evidence type="ECO:0000259" key="9">
    <source>
        <dbReference type="PROSITE" id="PS50975"/>
    </source>
</evidence>
<comment type="caution">
    <text evidence="7">Lacks conserved residue(s) required for the propagation of feature annotation.</text>
</comment>
<dbReference type="Pfam" id="PF08442">
    <property type="entry name" value="ATP-grasp_2"/>
    <property type="match status" value="1"/>
</dbReference>
<dbReference type="GO" id="GO:0042709">
    <property type="term" value="C:succinate-CoA ligase complex"/>
    <property type="evidence" value="ECO:0007669"/>
    <property type="project" value="TreeGrafter"/>
</dbReference>
<dbReference type="AlphaFoldDB" id="A0A3G1L136"/>
<evidence type="ECO:0000256" key="5">
    <source>
        <dbReference type="ARBA" id="ARBA00022741"/>
    </source>
</evidence>
<keyword evidence="5 7" id="KW-0547">Nucleotide-binding</keyword>
<evidence type="ECO:0000256" key="1">
    <source>
        <dbReference type="ARBA" id="ARBA00009182"/>
    </source>
</evidence>
<dbReference type="InterPro" id="IPR013650">
    <property type="entry name" value="ATP-grasp_succ-CoA_synth-type"/>
</dbReference>
<dbReference type="KEGG" id="fwa:DCMF_09430"/>
<dbReference type="FunFam" id="3.40.50.261:FF:000001">
    <property type="entry name" value="Succinate--CoA ligase [ADP-forming] subunit beta"/>
    <property type="match status" value="1"/>
</dbReference>
<dbReference type="PROSITE" id="PS01217">
    <property type="entry name" value="SUCCINYL_COA_LIG_3"/>
    <property type="match status" value="1"/>
</dbReference>
<evidence type="ECO:0000256" key="2">
    <source>
        <dbReference type="ARBA" id="ARBA00022532"/>
    </source>
</evidence>
<keyword evidence="6 7" id="KW-0460">Magnesium</keyword>
<dbReference type="Pfam" id="PF00549">
    <property type="entry name" value="Ligase_CoA"/>
    <property type="match status" value="1"/>
</dbReference>
<evidence type="ECO:0000256" key="8">
    <source>
        <dbReference type="PROSITE-ProRule" id="PRU00409"/>
    </source>
</evidence>
<organism evidence="10 11">
    <name type="scientific">Formimonas warabiya</name>
    <dbReference type="NCBI Taxonomy" id="1761012"/>
    <lineage>
        <taxon>Bacteria</taxon>
        <taxon>Bacillati</taxon>
        <taxon>Bacillota</taxon>
        <taxon>Clostridia</taxon>
        <taxon>Eubacteriales</taxon>
        <taxon>Peptococcaceae</taxon>
        <taxon>Candidatus Formimonas</taxon>
    </lineage>
</organism>
<dbReference type="HAMAP" id="MF_00558">
    <property type="entry name" value="Succ_CoA_beta"/>
    <property type="match status" value="1"/>
</dbReference>
<dbReference type="InterPro" id="IPR005809">
    <property type="entry name" value="Succ_CoA_ligase-like_bsu"/>
</dbReference>
<dbReference type="Gene3D" id="3.30.470.20">
    <property type="entry name" value="ATP-grasp fold, B domain"/>
    <property type="match status" value="1"/>
</dbReference>
<proteinExistence type="inferred from homology"/>
<comment type="subunit">
    <text evidence="7">Heterotetramer of two alpha and two beta subunits.</text>
</comment>
<comment type="similarity">
    <text evidence="1 7">Belongs to the succinate/malate CoA ligase beta subunit family.</text>
</comment>
<accession>A0A3G1L136</accession>
<dbReference type="NCBIfam" id="TIGR01016">
    <property type="entry name" value="sucCoAbeta"/>
    <property type="match status" value="1"/>
</dbReference>
<dbReference type="SUPFAM" id="SSF56059">
    <property type="entry name" value="Glutathione synthetase ATP-binding domain-like"/>
    <property type="match status" value="1"/>
</dbReference>
<dbReference type="InterPro" id="IPR017866">
    <property type="entry name" value="Succ-CoA_synthase_bsu_CS"/>
</dbReference>
<dbReference type="PROSITE" id="PS50975">
    <property type="entry name" value="ATP_GRASP"/>
    <property type="match status" value="1"/>
</dbReference>
<sequence length="371" mass="40214">MFEYMGKELFFKFGIPVPKGRVARTPQDAADITAEIGDSVIKSQILSGKRGKAGGIKFTADPREGEEFAAALLGSQLRGLTIEALLVEEKLKIDKEYYLAITVDRGRRCPVVLASVQGGMDIEEVPEEYVIKYYIDYAIGMMPFCAREITRRLGLPAHEAKQVQDILLKLYHMFVALDGELVEINPLVVSGDRVIAADAKVTIDDDALFRHPDLPQVEERSESEKKAHELGLAYVDLDGNIGVMANGAGITMATLDTIQYYGGAAANFLDAGGGASEEATAKALELIMANDPKAILINIFGGITRCDDVASAFASVKKKRGIPVPVVIRLVGTNQEKGREILREVGIEAFDTMHEAAQKAVALAKNAGEEE</sequence>
<feature type="binding site" evidence="7">
    <location>
        <position position="198"/>
    </location>
    <ligand>
        <name>Mg(2+)</name>
        <dbReference type="ChEBI" id="CHEBI:18420"/>
    </ligand>
</feature>
<evidence type="ECO:0000313" key="11">
    <source>
        <dbReference type="Proteomes" id="UP000323521"/>
    </source>
</evidence>
<dbReference type="InterPro" id="IPR013815">
    <property type="entry name" value="ATP_grasp_subdomain_1"/>
</dbReference>
<dbReference type="PANTHER" id="PTHR11815:SF10">
    <property type="entry name" value="SUCCINATE--COA LIGASE [GDP-FORMING] SUBUNIT BETA, MITOCHONDRIAL"/>
    <property type="match status" value="1"/>
</dbReference>
<dbReference type="FunFam" id="3.30.470.20:FF:000002">
    <property type="entry name" value="Succinate--CoA ligase [ADP-forming] subunit beta"/>
    <property type="match status" value="1"/>
</dbReference>
<comment type="catalytic activity">
    <reaction evidence="7">
        <text>GTP + succinate + CoA = succinyl-CoA + GDP + phosphate</text>
        <dbReference type="Rhea" id="RHEA:22120"/>
        <dbReference type="ChEBI" id="CHEBI:30031"/>
        <dbReference type="ChEBI" id="CHEBI:37565"/>
        <dbReference type="ChEBI" id="CHEBI:43474"/>
        <dbReference type="ChEBI" id="CHEBI:57287"/>
        <dbReference type="ChEBI" id="CHEBI:57292"/>
        <dbReference type="ChEBI" id="CHEBI:58189"/>
    </reaction>
</comment>
<dbReference type="InterPro" id="IPR016102">
    <property type="entry name" value="Succinyl-CoA_synth-like"/>
</dbReference>
<comment type="function">
    <text evidence="7">Succinyl-CoA synthetase functions in the citric acid cycle (TCA), coupling the hydrolysis of succinyl-CoA to the synthesis of either ATP or GTP and thus represents the only step of substrate-level phosphorylation in the TCA. The beta subunit provides nucleotide specificity of the enzyme and binds the substrate succinate, while the binding sites for coenzyme A and phosphate are found in the alpha subunit.</text>
</comment>
<dbReference type="InterPro" id="IPR005811">
    <property type="entry name" value="SUCC_ACL_C"/>
</dbReference>
<dbReference type="SUPFAM" id="SSF52210">
    <property type="entry name" value="Succinyl-CoA synthetase domains"/>
    <property type="match status" value="1"/>
</dbReference>
<feature type="domain" description="ATP-grasp" evidence="9">
    <location>
        <begin position="7"/>
        <end position="243"/>
    </location>
</feature>
<evidence type="ECO:0000256" key="4">
    <source>
        <dbReference type="ARBA" id="ARBA00022723"/>
    </source>
</evidence>
<dbReference type="GO" id="GO:0004776">
    <property type="term" value="F:succinate-CoA ligase (GDP-forming) activity"/>
    <property type="evidence" value="ECO:0007669"/>
    <property type="project" value="RHEA"/>
</dbReference>
<dbReference type="GO" id="GO:0000287">
    <property type="term" value="F:magnesium ion binding"/>
    <property type="evidence" value="ECO:0007669"/>
    <property type="project" value="UniProtKB-UniRule"/>
</dbReference>
<dbReference type="GO" id="GO:0006104">
    <property type="term" value="P:succinyl-CoA metabolic process"/>
    <property type="evidence" value="ECO:0007669"/>
    <property type="project" value="TreeGrafter"/>
</dbReference>
<keyword evidence="3 7" id="KW-0436">Ligase</keyword>
<reference evidence="10 11" key="1">
    <citation type="submission" date="2016-10" db="EMBL/GenBank/DDBJ databases">
        <title>Complete Genome Sequence of Peptococcaceae strain DCMF.</title>
        <authorList>
            <person name="Edwards R.J."/>
            <person name="Holland S.I."/>
            <person name="Deshpande N.P."/>
            <person name="Wong Y.K."/>
            <person name="Ertan H."/>
            <person name="Manefield M."/>
            <person name="Russell T.L."/>
            <person name="Lee M.J."/>
        </authorList>
    </citation>
    <scope>NUCLEOTIDE SEQUENCE [LARGE SCALE GENOMIC DNA]</scope>
    <source>
        <strain evidence="10 11">DCMF</strain>
    </source>
</reference>
<keyword evidence="2 7" id="KW-0816">Tricarboxylic acid cycle</keyword>